<proteinExistence type="predicted"/>
<keyword evidence="1" id="KW-0812">Transmembrane</keyword>
<organism evidence="2 3">
    <name type="scientific">Gordonia soli NBRC 108243</name>
    <dbReference type="NCBI Taxonomy" id="1223545"/>
    <lineage>
        <taxon>Bacteria</taxon>
        <taxon>Bacillati</taxon>
        <taxon>Actinomycetota</taxon>
        <taxon>Actinomycetes</taxon>
        <taxon>Mycobacteriales</taxon>
        <taxon>Gordoniaceae</taxon>
        <taxon>Gordonia</taxon>
    </lineage>
</organism>
<keyword evidence="1" id="KW-1133">Transmembrane helix</keyword>
<evidence type="ECO:0000256" key="1">
    <source>
        <dbReference type="SAM" id="Phobius"/>
    </source>
</evidence>
<feature type="transmembrane region" description="Helical" evidence="1">
    <location>
        <begin position="34"/>
        <end position="67"/>
    </location>
</feature>
<dbReference type="AlphaFoldDB" id="M0QP13"/>
<gene>
    <name evidence="2" type="ORF">GS4_30_00830</name>
</gene>
<protein>
    <submittedName>
        <fullName evidence="2">Uncharacterized protein</fullName>
    </submittedName>
</protein>
<comment type="caution">
    <text evidence="2">The sequence shown here is derived from an EMBL/GenBank/DDBJ whole genome shotgun (WGS) entry which is preliminary data.</text>
</comment>
<evidence type="ECO:0000313" key="3">
    <source>
        <dbReference type="Proteomes" id="UP000011666"/>
    </source>
</evidence>
<keyword evidence="1" id="KW-0472">Membrane</keyword>
<dbReference type="eggNOG" id="ENOG5031VYX">
    <property type="taxonomic scope" value="Bacteria"/>
</dbReference>
<keyword evidence="3" id="KW-1185">Reference proteome</keyword>
<accession>M0QP13</accession>
<reference evidence="2 3" key="1">
    <citation type="submission" date="2013-01" db="EMBL/GenBank/DDBJ databases">
        <title>Whole genome shotgun sequence of Gordonia soli NBRC 108243.</title>
        <authorList>
            <person name="Isaki-Nakamura S."/>
            <person name="Hosoyama A."/>
            <person name="Tsuchikane K."/>
            <person name="Ando Y."/>
            <person name="Baba S."/>
            <person name="Ohji S."/>
            <person name="Hamada M."/>
            <person name="Tamura T."/>
            <person name="Yamazoe A."/>
            <person name="Yamazaki S."/>
            <person name="Fujita N."/>
        </authorList>
    </citation>
    <scope>NUCLEOTIDE SEQUENCE [LARGE SCALE GENOMIC DNA]</scope>
    <source>
        <strain evidence="2 3">NBRC 108243</strain>
    </source>
</reference>
<name>M0QP13_9ACTN</name>
<dbReference type="EMBL" id="BANX01000030">
    <property type="protein sequence ID" value="GAC70011.1"/>
    <property type="molecule type" value="Genomic_DNA"/>
</dbReference>
<dbReference type="Proteomes" id="UP000011666">
    <property type="component" value="Unassembled WGS sequence"/>
</dbReference>
<sequence length="90" mass="9522">MTALIEPTPIRRRVPAPVVDVAGTDWPRHKVLAVVAGLLAALLTLSVTGSGQVTMWVTAVVVLAFWWGDRIRQVVGDAATAPRSNPPGIS</sequence>
<dbReference type="OrthoDB" id="4381308at2"/>
<dbReference type="RefSeq" id="WP_007623619.1">
    <property type="nucleotide sequence ID" value="NZ_BANX01000030.1"/>
</dbReference>
<evidence type="ECO:0000313" key="2">
    <source>
        <dbReference type="EMBL" id="GAC70011.1"/>
    </source>
</evidence>